<dbReference type="InterPro" id="IPR029026">
    <property type="entry name" value="tRNA_m1G_MTases_N"/>
</dbReference>
<dbReference type="Pfam" id="PF00588">
    <property type="entry name" value="SpoU_methylase"/>
    <property type="match status" value="1"/>
</dbReference>
<gene>
    <name evidence="5" type="ORF">TrST_g7509</name>
</gene>
<dbReference type="GO" id="GO:0032259">
    <property type="term" value="P:methylation"/>
    <property type="evidence" value="ECO:0007669"/>
    <property type="project" value="UniProtKB-KW"/>
</dbReference>
<evidence type="ECO:0000313" key="5">
    <source>
        <dbReference type="EMBL" id="GMH66883.1"/>
    </source>
</evidence>
<feature type="domain" description="tRNA/rRNA methyltransferase SpoU type" evidence="4">
    <location>
        <begin position="150"/>
        <end position="308"/>
    </location>
</feature>
<keyword evidence="1" id="KW-0489">Methyltransferase</keyword>
<protein>
    <recommendedName>
        <fullName evidence="4">tRNA/rRNA methyltransferase SpoU type domain-containing protein</fullName>
    </recommendedName>
</protein>
<evidence type="ECO:0000256" key="3">
    <source>
        <dbReference type="SAM" id="MobiDB-lite"/>
    </source>
</evidence>
<dbReference type="GO" id="GO:0008173">
    <property type="term" value="F:RNA methyltransferase activity"/>
    <property type="evidence" value="ECO:0007669"/>
    <property type="project" value="InterPro"/>
</dbReference>
<dbReference type="OrthoDB" id="201231at2759"/>
<dbReference type="Proteomes" id="UP001165085">
    <property type="component" value="Unassembled WGS sequence"/>
</dbReference>
<dbReference type="InterPro" id="IPR029028">
    <property type="entry name" value="Alpha/beta_knot_MTases"/>
</dbReference>
<feature type="region of interest" description="Disordered" evidence="3">
    <location>
        <begin position="1"/>
        <end position="22"/>
    </location>
</feature>
<reference evidence="6" key="1">
    <citation type="journal article" date="2023" name="Commun. Biol.">
        <title>Genome analysis of Parmales, the sister group of diatoms, reveals the evolutionary specialization of diatoms from phago-mixotrophs to photoautotrophs.</title>
        <authorList>
            <person name="Ban H."/>
            <person name="Sato S."/>
            <person name="Yoshikawa S."/>
            <person name="Yamada K."/>
            <person name="Nakamura Y."/>
            <person name="Ichinomiya M."/>
            <person name="Sato N."/>
            <person name="Blanc-Mathieu R."/>
            <person name="Endo H."/>
            <person name="Kuwata A."/>
            <person name="Ogata H."/>
        </authorList>
    </citation>
    <scope>NUCLEOTIDE SEQUENCE [LARGE SCALE GENOMIC DNA]</scope>
    <source>
        <strain evidence="6">NIES 3701</strain>
    </source>
</reference>
<name>A0A9W7E8P8_9STRA</name>
<dbReference type="Gene3D" id="3.40.1280.10">
    <property type="match status" value="1"/>
</dbReference>
<evidence type="ECO:0000259" key="4">
    <source>
        <dbReference type="Pfam" id="PF00588"/>
    </source>
</evidence>
<dbReference type="AlphaFoldDB" id="A0A9W7E8P8"/>
<evidence type="ECO:0000313" key="6">
    <source>
        <dbReference type="Proteomes" id="UP001165085"/>
    </source>
</evidence>
<organism evidence="5 6">
    <name type="scientific">Triparma strigata</name>
    <dbReference type="NCBI Taxonomy" id="1606541"/>
    <lineage>
        <taxon>Eukaryota</taxon>
        <taxon>Sar</taxon>
        <taxon>Stramenopiles</taxon>
        <taxon>Ochrophyta</taxon>
        <taxon>Bolidophyceae</taxon>
        <taxon>Parmales</taxon>
        <taxon>Triparmaceae</taxon>
        <taxon>Triparma</taxon>
    </lineage>
</organism>
<proteinExistence type="predicted"/>
<dbReference type="EMBL" id="BRXY01000112">
    <property type="protein sequence ID" value="GMH66883.1"/>
    <property type="molecule type" value="Genomic_DNA"/>
</dbReference>
<feature type="compositionally biased region" description="Pro residues" evidence="3">
    <location>
        <begin position="1"/>
        <end position="15"/>
    </location>
</feature>
<keyword evidence="2" id="KW-0808">Transferase</keyword>
<dbReference type="InterPro" id="IPR001537">
    <property type="entry name" value="SpoU_MeTrfase"/>
</dbReference>
<comment type="caution">
    <text evidence="5">The sequence shown here is derived from an EMBL/GenBank/DDBJ whole genome shotgun (WGS) entry which is preliminary data.</text>
</comment>
<dbReference type="GO" id="GO:0006396">
    <property type="term" value="P:RNA processing"/>
    <property type="evidence" value="ECO:0007669"/>
    <property type="project" value="InterPro"/>
</dbReference>
<evidence type="ECO:0000256" key="1">
    <source>
        <dbReference type="ARBA" id="ARBA00022603"/>
    </source>
</evidence>
<keyword evidence="6" id="KW-1185">Reference proteome</keyword>
<accession>A0A9W7E8P8</accession>
<dbReference type="GO" id="GO:0003723">
    <property type="term" value="F:RNA binding"/>
    <property type="evidence" value="ECO:0007669"/>
    <property type="project" value="InterPro"/>
</dbReference>
<dbReference type="SUPFAM" id="SSF75217">
    <property type="entry name" value="alpha/beta knot"/>
    <property type="match status" value="1"/>
</dbReference>
<sequence>MSSGPLSPPPPPPLPHTEDTDAYDTSGRYIVRLLPINDLPSLHATDEYKKGLITKIIYSNDATAGGDSSSSRILSAFKTNDHPSTLTITGVPLSCWRGVLKNVPGSLPPHEGSESPTTSKSFENSRALRLGSFHVILVSLASSSFSPGPILVLQGLRYKGNIGAIIRTAVQANLFQSVVVIDPVYDANAKNNDRVEAKDVDYYSLMNAPLIDIIYMTDLSEFQSYANSTETNKNRKWLATHLNNSAINMFSPLASPHLLAAAHTSFVFLGSEGVGLPDEFIEDSRCTCMRIPSMSSSINVGAAAAMLIACISMQKLKVRE</sequence>
<evidence type="ECO:0000256" key="2">
    <source>
        <dbReference type="ARBA" id="ARBA00022679"/>
    </source>
</evidence>